<proteinExistence type="predicted"/>
<dbReference type="SUPFAM" id="SSF81593">
    <property type="entry name" value="Nucleotidyltransferase substrate binding subunit/domain"/>
    <property type="match status" value="1"/>
</dbReference>
<dbReference type="Pfam" id="PF05168">
    <property type="entry name" value="HEPN"/>
    <property type="match status" value="1"/>
</dbReference>
<evidence type="ECO:0000259" key="1">
    <source>
        <dbReference type="Pfam" id="PF05168"/>
    </source>
</evidence>
<evidence type="ECO:0000313" key="2">
    <source>
        <dbReference type="EMBL" id="ESE39300.1"/>
    </source>
</evidence>
<feature type="domain" description="HEPN" evidence="1">
    <location>
        <begin position="30"/>
        <end position="123"/>
    </location>
</feature>
<dbReference type="Gene3D" id="1.20.120.330">
    <property type="entry name" value="Nucleotidyltransferases domain 2"/>
    <property type="match status" value="1"/>
</dbReference>
<comment type="caution">
    <text evidence="2">The sequence shown here is derived from an EMBL/GenBank/DDBJ whole genome shotgun (WGS) entry which is preliminary data.</text>
</comment>
<protein>
    <recommendedName>
        <fullName evidence="1">HEPN domain-containing protein</fullName>
    </recommendedName>
</protein>
<dbReference type="Proteomes" id="UP000017548">
    <property type="component" value="Unassembled WGS sequence"/>
</dbReference>
<organism evidence="2 3">
    <name type="scientific">Shewanella decolorationis S12</name>
    <dbReference type="NCBI Taxonomy" id="1353536"/>
    <lineage>
        <taxon>Bacteria</taxon>
        <taxon>Pseudomonadati</taxon>
        <taxon>Pseudomonadota</taxon>
        <taxon>Gammaproteobacteria</taxon>
        <taxon>Alteromonadales</taxon>
        <taxon>Shewanellaceae</taxon>
        <taxon>Shewanella</taxon>
    </lineage>
</organism>
<gene>
    <name evidence="2" type="ORF">SHD_3509</name>
</gene>
<evidence type="ECO:0000313" key="3">
    <source>
        <dbReference type="Proteomes" id="UP000017548"/>
    </source>
</evidence>
<reference evidence="2 3" key="1">
    <citation type="journal article" date="2013" name="Genome Announc.">
        <title>Draft Genome Sequence of Shewanella decolorationis S12, a Dye-Degrading Bacterium Isolated from a Wastewater Treatment Plant.</title>
        <authorList>
            <person name="Xu M."/>
            <person name="Fang Y."/>
            <person name="Liu J."/>
            <person name="Chen X."/>
            <person name="Sun G."/>
            <person name="Guo J."/>
            <person name="Hua Z."/>
            <person name="Tu Q."/>
            <person name="Wu L."/>
            <person name="Zhou J."/>
            <person name="Liu X."/>
        </authorList>
    </citation>
    <scope>NUCLEOTIDE SEQUENCE [LARGE SCALE GENOMIC DNA]</scope>
    <source>
        <strain evidence="2 3">S12</strain>
    </source>
</reference>
<name>A0ABN0PH31_9GAMM</name>
<sequence>MQMEVTLSSSRKKIREITGYTFEDEKQSIESWVTRAQSFKVAATVLSQSDFSEVQYAYFYNAAISLELILKAVALLKGKGIPKTHKLHDLARNLDLPFSIEQLDTLELLSEIIIWSGRYPVPNKDGHWDNYHDVVQNKHIIRDGNITRACPKRFPTLENVSNIWDICHRELGGKSA</sequence>
<keyword evidence="3" id="KW-1185">Reference proteome</keyword>
<dbReference type="EMBL" id="AXZL01000076">
    <property type="protein sequence ID" value="ESE39300.1"/>
    <property type="molecule type" value="Genomic_DNA"/>
</dbReference>
<accession>A0ABN0PH31</accession>
<dbReference type="InterPro" id="IPR007842">
    <property type="entry name" value="HEPN_dom"/>
</dbReference>